<accession>A0A1G1YV85</accession>
<evidence type="ECO:0000313" key="2">
    <source>
        <dbReference type="Proteomes" id="UP000176512"/>
    </source>
</evidence>
<protein>
    <submittedName>
        <fullName evidence="1">Four helix bundle protein</fullName>
    </submittedName>
</protein>
<name>A0A1G1YV85_9BACT</name>
<reference evidence="1 2" key="1">
    <citation type="journal article" date="2016" name="Nat. Commun.">
        <title>Thousands of microbial genomes shed light on interconnected biogeochemical processes in an aquifer system.</title>
        <authorList>
            <person name="Anantharaman K."/>
            <person name="Brown C.T."/>
            <person name="Hug L.A."/>
            <person name="Sharon I."/>
            <person name="Castelle C.J."/>
            <person name="Probst A.J."/>
            <person name="Thomas B.C."/>
            <person name="Singh A."/>
            <person name="Wilkins M.J."/>
            <person name="Karaoz U."/>
            <person name="Brodie E.L."/>
            <person name="Williams K.H."/>
            <person name="Hubbard S.S."/>
            <person name="Banfield J.F."/>
        </authorList>
    </citation>
    <scope>NUCLEOTIDE SEQUENCE [LARGE SCALE GENOMIC DNA]</scope>
</reference>
<dbReference type="PANTHER" id="PTHR38471">
    <property type="entry name" value="FOUR HELIX BUNDLE PROTEIN"/>
    <property type="match status" value="1"/>
</dbReference>
<dbReference type="AlphaFoldDB" id="A0A1G1YV85"/>
<gene>
    <name evidence="1" type="ORF">A3A24_02425</name>
</gene>
<dbReference type="InterPro" id="IPR036583">
    <property type="entry name" value="23S_rRNA_IVS_sf"/>
</dbReference>
<dbReference type="Proteomes" id="UP000176512">
    <property type="component" value="Unassembled WGS sequence"/>
</dbReference>
<evidence type="ECO:0000313" key="1">
    <source>
        <dbReference type="EMBL" id="OGY55317.1"/>
    </source>
</evidence>
<dbReference type="EMBL" id="MHIP01000008">
    <property type="protein sequence ID" value="OGY55317.1"/>
    <property type="molecule type" value="Genomic_DNA"/>
</dbReference>
<dbReference type="NCBIfam" id="TIGR02436">
    <property type="entry name" value="four helix bundle protein"/>
    <property type="match status" value="1"/>
</dbReference>
<dbReference type="Pfam" id="PF05635">
    <property type="entry name" value="23S_rRNA_IVP"/>
    <property type="match status" value="1"/>
</dbReference>
<organism evidence="1 2">
    <name type="scientific">Candidatus Buchananbacteria bacterium RIFCSPLOWO2_01_FULL_46_12</name>
    <dbReference type="NCBI Taxonomy" id="1797546"/>
    <lineage>
        <taxon>Bacteria</taxon>
        <taxon>Candidatus Buchananiibacteriota</taxon>
    </lineage>
</organism>
<dbReference type="SUPFAM" id="SSF158446">
    <property type="entry name" value="IVS-encoded protein-like"/>
    <property type="match status" value="1"/>
</dbReference>
<dbReference type="PANTHER" id="PTHR38471:SF2">
    <property type="entry name" value="FOUR HELIX BUNDLE PROTEIN"/>
    <property type="match status" value="1"/>
</dbReference>
<dbReference type="Gene3D" id="1.20.1440.60">
    <property type="entry name" value="23S rRNA-intervening sequence"/>
    <property type="match status" value="1"/>
</dbReference>
<dbReference type="InterPro" id="IPR012657">
    <property type="entry name" value="23S_rRNA-intervening_sequence"/>
</dbReference>
<sequence>MAQIKTFKDLQVWQKSHQLTLEIYHTTKNFPAEEKFGLTSQIRRAAISVASNIVEGFKRTSIKDSLNFYSIANSSLEELKYQLLLSRDLHFISDNDFNRVQYLAEEVGKLLYRWTQSSKKLLIS</sequence>
<dbReference type="CDD" id="cd16377">
    <property type="entry name" value="23S_rRNA_IVP_like"/>
    <property type="match status" value="1"/>
</dbReference>
<comment type="caution">
    <text evidence="1">The sequence shown here is derived from an EMBL/GenBank/DDBJ whole genome shotgun (WGS) entry which is preliminary data.</text>
</comment>
<proteinExistence type="predicted"/>